<evidence type="ECO:0000256" key="1">
    <source>
        <dbReference type="SAM" id="MobiDB-lite"/>
    </source>
</evidence>
<evidence type="ECO:0000313" key="3">
    <source>
        <dbReference type="EMBL" id="MBB5318427.1"/>
    </source>
</evidence>
<feature type="region of interest" description="Disordered" evidence="1">
    <location>
        <begin position="692"/>
        <end position="712"/>
    </location>
</feature>
<dbReference type="AlphaFoldDB" id="A0A7W8IJV4"/>
<dbReference type="Gene3D" id="3.20.20.70">
    <property type="entry name" value="Aldolase class I"/>
    <property type="match status" value="1"/>
</dbReference>
<sequence length="712" mass="78325">MILKLNRTSAASFVFSLVLAFAVTNCIRAQSSNVSYAKTVVVNVDSKTGEITLRWRDGSELDGLTSNVTLTDGRLLTTDAYTRHKVINGTHEITIEHTKLGLPTLIQRVYISAGRPWVEIQAELDASTTPVATNRFVAVRVQGEGAFQMVHQDVLRVLHVPYDNDMWFRFNAAALQQPDQIITSNEVTTIYDNASRRGFVFGSLTHDVWKTSLTMHAQSGSLKDIEVFGGLQGQLGERSDTHDFVAHGVVSGNKVLSPRVMVGEFSDWRSGMEAYGKRNAELHPQLAWAGPRPLGWNSWAAYADKINRQRYIASAQFVRDKLSPEGFSRKVVYINFDAFWSSLDGVALEDAMATVKSMRSNDGTVFEPGIYWTPFAAWGDDPDAFVEGTNGKYRYRDILLKGPDGAFLPTVDGGKPIDPTAPGTRLRTQFYIDTLAKMGFKYLKLDFLSHGALEGKHADPAIQTGTEAYNLGMQDVLKANAGRMFLSLSIAPLFPSGYGHARRLSCDTKGHISGKDQSTEYMLNALTYAWWTDESLYIIDPDHIPLGTKADEGARNLVEARSRLLSTIVSGGMILDSTRLADDPEGQAMALQVYNNRALMKVGDEGKVFRPVEGDTGDAAARVFARSSAHGYYIAVFNYDDKETHTIQVNLNRIDPEFKGSVARDVASGVSAPVSGSDIPVVLTPSESRLIEVSGPSERIRGESRGAKNKVR</sequence>
<gene>
    <name evidence="3" type="ORF">HDF09_003124</name>
</gene>
<evidence type="ECO:0000313" key="4">
    <source>
        <dbReference type="Proteomes" id="UP000568106"/>
    </source>
</evidence>
<feature type="chain" id="PRO_5030673977" description="Alpha-galactosidase" evidence="2">
    <location>
        <begin position="21"/>
        <end position="712"/>
    </location>
</feature>
<accession>A0A7W8IJV4</accession>
<dbReference type="Proteomes" id="UP000568106">
    <property type="component" value="Unassembled WGS sequence"/>
</dbReference>
<evidence type="ECO:0008006" key="5">
    <source>
        <dbReference type="Google" id="ProtNLM"/>
    </source>
</evidence>
<keyword evidence="4" id="KW-1185">Reference proteome</keyword>
<evidence type="ECO:0000256" key="2">
    <source>
        <dbReference type="SAM" id="SignalP"/>
    </source>
</evidence>
<dbReference type="InterPro" id="IPR013785">
    <property type="entry name" value="Aldolase_TIM"/>
</dbReference>
<dbReference type="SUPFAM" id="SSF51445">
    <property type="entry name" value="(Trans)glycosidases"/>
    <property type="match status" value="1"/>
</dbReference>
<protein>
    <recommendedName>
        <fullName evidence="5">Alpha-galactosidase</fullName>
    </recommendedName>
</protein>
<dbReference type="InterPro" id="IPR017853">
    <property type="entry name" value="GH"/>
</dbReference>
<dbReference type="EMBL" id="JACHDY010000004">
    <property type="protein sequence ID" value="MBB5318427.1"/>
    <property type="molecule type" value="Genomic_DNA"/>
</dbReference>
<comment type="caution">
    <text evidence="3">The sequence shown here is derived from an EMBL/GenBank/DDBJ whole genome shotgun (WGS) entry which is preliminary data.</text>
</comment>
<name>A0A7W8IJV4_9BACT</name>
<organism evidence="3 4">
    <name type="scientific">Tunturiibacter empetritectus</name>
    <dbReference type="NCBI Taxonomy" id="3069691"/>
    <lineage>
        <taxon>Bacteria</taxon>
        <taxon>Pseudomonadati</taxon>
        <taxon>Acidobacteriota</taxon>
        <taxon>Terriglobia</taxon>
        <taxon>Terriglobales</taxon>
        <taxon>Acidobacteriaceae</taxon>
        <taxon>Tunturiibacter</taxon>
    </lineage>
</organism>
<feature type="signal peptide" evidence="2">
    <location>
        <begin position="1"/>
        <end position="20"/>
    </location>
</feature>
<reference evidence="3" key="1">
    <citation type="submission" date="2020-08" db="EMBL/GenBank/DDBJ databases">
        <title>Genomic Encyclopedia of Type Strains, Phase IV (KMG-V): Genome sequencing to study the core and pangenomes of soil and plant-associated prokaryotes.</title>
        <authorList>
            <person name="Whitman W."/>
        </authorList>
    </citation>
    <scope>NUCLEOTIDE SEQUENCE [LARGE SCALE GENOMIC DNA]</scope>
    <source>
        <strain evidence="3">M8UP27</strain>
    </source>
</reference>
<proteinExistence type="predicted"/>
<keyword evidence="2" id="KW-0732">Signal</keyword>